<evidence type="ECO:0000256" key="1">
    <source>
        <dbReference type="ARBA" id="ARBA00004123"/>
    </source>
</evidence>
<keyword evidence="5 7" id="KW-0804">Transcription</keyword>
<sequence length="701" mass="76484">MTTPTPMKHALSQQGKTPSQSQQGAAATPPVSTPFSVPHAAFSPRGPRSSPQQFKKSPATATSASMMGHPSAAAVNFDSPSTAAAFSALQISGGLDLGLPGPGGLNTPGRTSEDEFATKLEAVIAVLSRSKGLVSEAGLERLANRLGLDSMWESDGMGVDAKRTLIVAGAALELLIHFSNNIVEKVDLDFPDSTEIVTKHAKSAAAILLDDLKLAPDQSPLTKQLDSFAANFERLAILDKLSVSPGLNLYEAVAGIYESLSRLHQWEMQRTREDPALIGKSENFLHNLVLCTKSGIPAMNARRRVGLSLDYWVEKRLQLATDPEMQEYMDKTEKIWSILIACCPLRDIGLVSPVRVSDKWISADVEKVTMPGDLHAGGPMLDWLEPKSTFLPALDQDKEMEAMQMQAGQPSLLGARLPEVAFHAIFDPPIYITHGLWESIRDLGCGLPANELQQKSYDTLLFPRAPGSDYDPSEPRTITHSKRVGFTPSSAEVKWSLKEHVNTLYIYKPIYARALTELTFSHPQQIVSLLPFLRQFAFLSTLLENSFKDKPDPTTVPGGMPPTVSTRTTTSRDDFASFMGGGKSPADSGSGSGPSLATVAEEMESNKKEEPKEEPLKMDVTLTVHPIPKLQILFPFRDGTANVVLEIRANGQVHVESQNVLDERNAVAPNGRQRRVEDLGGILESMESLDKWCLFLRSRWA</sequence>
<dbReference type="AlphaFoldDB" id="A0AA39XKW5"/>
<organism evidence="10 11">
    <name type="scientific">Bombardia bombarda</name>
    <dbReference type="NCBI Taxonomy" id="252184"/>
    <lineage>
        <taxon>Eukaryota</taxon>
        <taxon>Fungi</taxon>
        <taxon>Dikarya</taxon>
        <taxon>Ascomycota</taxon>
        <taxon>Pezizomycotina</taxon>
        <taxon>Sordariomycetes</taxon>
        <taxon>Sordariomycetidae</taxon>
        <taxon>Sordariales</taxon>
        <taxon>Lasiosphaeriaceae</taxon>
        <taxon>Bombardia</taxon>
    </lineage>
</organism>
<evidence type="ECO:0000256" key="4">
    <source>
        <dbReference type="ARBA" id="ARBA00023159"/>
    </source>
</evidence>
<keyword evidence="4 7" id="KW-0010">Activator</keyword>
<feature type="compositionally biased region" description="Polar residues" evidence="8">
    <location>
        <begin position="1"/>
        <end position="25"/>
    </location>
</feature>
<keyword evidence="3 7" id="KW-0805">Transcription regulation</keyword>
<feature type="compositionally biased region" description="Low complexity" evidence="8">
    <location>
        <begin position="584"/>
        <end position="595"/>
    </location>
</feature>
<evidence type="ECO:0000256" key="6">
    <source>
        <dbReference type="ARBA" id="ARBA00023242"/>
    </source>
</evidence>
<protein>
    <recommendedName>
        <fullName evidence="7">Mediator of RNA polymerase II transcription subunit 1</fullName>
    </recommendedName>
    <alternativeName>
        <fullName evidence="7">Mediator complex subunit 1</fullName>
    </alternativeName>
</protein>
<dbReference type="GO" id="GO:0016592">
    <property type="term" value="C:mediator complex"/>
    <property type="evidence" value="ECO:0007669"/>
    <property type="project" value="InterPro"/>
</dbReference>
<proteinExistence type="inferred from homology"/>
<dbReference type="EMBL" id="JAULSR010000001">
    <property type="protein sequence ID" value="KAK0635879.1"/>
    <property type="molecule type" value="Genomic_DNA"/>
</dbReference>
<evidence type="ECO:0000256" key="8">
    <source>
        <dbReference type="SAM" id="MobiDB-lite"/>
    </source>
</evidence>
<evidence type="ECO:0000313" key="11">
    <source>
        <dbReference type="Proteomes" id="UP001174934"/>
    </source>
</evidence>
<feature type="compositionally biased region" description="Low complexity" evidence="8">
    <location>
        <begin position="553"/>
        <end position="569"/>
    </location>
</feature>
<comment type="similarity">
    <text evidence="2 7">Belongs to the Mediator complex subunit 1 family.</text>
</comment>
<evidence type="ECO:0000256" key="2">
    <source>
        <dbReference type="ARBA" id="ARBA00006210"/>
    </source>
</evidence>
<dbReference type="Pfam" id="PF10744">
    <property type="entry name" value="Med1"/>
    <property type="match status" value="1"/>
</dbReference>
<feature type="compositionally biased region" description="Polar residues" evidence="8">
    <location>
        <begin position="49"/>
        <end position="65"/>
    </location>
</feature>
<keyword evidence="11" id="KW-1185">Reference proteome</keyword>
<keyword evidence="6 7" id="KW-0539">Nucleus</keyword>
<comment type="caution">
    <text evidence="10">The sequence shown here is derived from an EMBL/GenBank/DDBJ whole genome shotgun (WGS) entry which is preliminary data.</text>
</comment>
<dbReference type="PANTHER" id="PTHR35041:SF4">
    <property type="entry name" value="MEDIATOR OF RNA POLYMERASE II TRANSCRIPTION SUBUNIT 1"/>
    <property type="match status" value="1"/>
</dbReference>
<comment type="subcellular location">
    <subcellularLocation>
        <location evidence="1 7">Nucleus</location>
    </subcellularLocation>
</comment>
<reference evidence="10" key="1">
    <citation type="submission" date="2023-06" db="EMBL/GenBank/DDBJ databases">
        <title>Genome-scale phylogeny and comparative genomics of the fungal order Sordariales.</title>
        <authorList>
            <consortium name="Lawrence Berkeley National Laboratory"/>
            <person name="Hensen N."/>
            <person name="Bonometti L."/>
            <person name="Westerberg I."/>
            <person name="Brannstrom I.O."/>
            <person name="Guillou S."/>
            <person name="Cros-Aarteil S."/>
            <person name="Calhoun S."/>
            <person name="Haridas S."/>
            <person name="Kuo A."/>
            <person name="Mondo S."/>
            <person name="Pangilinan J."/>
            <person name="Riley R."/>
            <person name="LaButti K."/>
            <person name="Andreopoulos B."/>
            <person name="Lipzen A."/>
            <person name="Chen C."/>
            <person name="Yanf M."/>
            <person name="Daum C."/>
            <person name="Ng V."/>
            <person name="Clum A."/>
            <person name="Steindorff A."/>
            <person name="Ohm R."/>
            <person name="Martin F."/>
            <person name="Silar P."/>
            <person name="Natvig D."/>
            <person name="Lalanne C."/>
            <person name="Gautier V."/>
            <person name="Ament-velasquez S.L."/>
            <person name="Kruys A."/>
            <person name="Hutchinson M.I."/>
            <person name="Powell A.J."/>
            <person name="Barry K."/>
            <person name="Miller A.N."/>
            <person name="Grigoriev I.V."/>
            <person name="Debuchy R."/>
            <person name="Gladieux P."/>
            <person name="Thoren M.H."/>
            <person name="Johannesson H."/>
        </authorList>
    </citation>
    <scope>NUCLEOTIDE SEQUENCE</scope>
    <source>
        <strain evidence="10">SMH3391-2</strain>
    </source>
</reference>
<evidence type="ECO:0000256" key="5">
    <source>
        <dbReference type="ARBA" id="ARBA00023163"/>
    </source>
</evidence>
<dbReference type="Proteomes" id="UP001174934">
    <property type="component" value="Unassembled WGS sequence"/>
</dbReference>
<evidence type="ECO:0000313" key="10">
    <source>
        <dbReference type="EMBL" id="KAK0635879.1"/>
    </source>
</evidence>
<gene>
    <name evidence="10" type="ORF">B0T17DRAFT_604837</name>
</gene>
<dbReference type="GO" id="GO:0003712">
    <property type="term" value="F:transcription coregulator activity"/>
    <property type="evidence" value="ECO:0007669"/>
    <property type="project" value="InterPro"/>
</dbReference>
<feature type="region of interest" description="Disordered" evidence="8">
    <location>
        <begin position="1"/>
        <end position="65"/>
    </location>
</feature>
<evidence type="ECO:0000259" key="9">
    <source>
        <dbReference type="Pfam" id="PF10744"/>
    </source>
</evidence>
<name>A0AA39XKW5_9PEZI</name>
<evidence type="ECO:0000256" key="7">
    <source>
        <dbReference type="RuleBase" id="RU364059"/>
    </source>
</evidence>
<accession>A0AA39XKW5</accession>
<dbReference type="GO" id="GO:0045944">
    <property type="term" value="P:positive regulation of transcription by RNA polymerase II"/>
    <property type="evidence" value="ECO:0007669"/>
    <property type="project" value="UniProtKB-ARBA"/>
</dbReference>
<evidence type="ECO:0000256" key="3">
    <source>
        <dbReference type="ARBA" id="ARBA00023015"/>
    </source>
</evidence>
<comment type="function">
    <text evidence="7">Component of the Mediator complex, a coactivator involved in the regulated transcription of nearly all RNA polymerase II-dependent genes. Mediator functions as a bridge to convey information from gene-specific regulatory proteins to the basal RNA polymerase II transcription machinery. Mediator is recruited to promoters by direct interactions with regulatory proteins and serves as a scaffold for the assembly of a functional preinitiation complex with RNA polymerase II and the general transcription factors.</text>
</comment>
<feature type="domain" description="Mediator complex subunit Med1" evidence="9">
    <location>
        <begin position="122"/>
        <end position="548"/>
    </location>
</feature>
<dbReference type="InterPro" id="IPR019680">
    <property type="entry name" value="Mediator_Med1"/>
</dbReference>
<feature type="region of interest" description="Disordered" evidence="8">
    <location>
        <begin position="548"/>
        <end position="596"/>
    </location>
</feature>
<dbReference type="PANTHER" id="PTHR35041">
    <property type="entry name" value="MEDIATOR OF RNA POLYMERASE II TRANSCRIPTION SUBUNIT 1"/>
    <property type="match status" value="1"/>
</dbReference>